<sequence length="87" mass="9926">MLAAFVDESLRRRPGDHSVYAMAAVIVDLADCDDVRLTLQALRLGKQRRLHWRDESPAHRLDISRTLTELSLDSIVTRTCARQERPA</sequence>
<proteinExistence type="predicted"/>
<accession>A0A5J5JVF3</accession>
<evidence type="ECO:0008006" key="3">
    <source>
        <dbReference type="Google" id="ProtNLM"/>
    </source>
</evidence>
<comment type="caution">
    <text evidence="1">The sequence shown here is derived from an EMBL/GenBank/DDBJ whole genome shotgun (WGS) entry which is preliminary data.</text>
</comment>
<dbReference type="RefSeq" id="WP_150937321.1">
    <property type="nucleotide sequence ID" value="NZ_VYTZ01000011.1"/>
</dbReference>
<dbReference type="EMBL" id="VYTZ01000011">
    <property type="protein sequence ID" value="KAA9375488.1"/>
    <property type="molecule type" value="Genomic_DNA"/>
</dbReference>
<evidence type="ECO:0000313" key="1">
    <source>
        <dbReference type="EMBL" id="KAA9375488.1"/>
    </source>
</evidence>
<protein>
    <recommendedName>
        <fullName evidence="3">DUF3800 domain-containing protein</fullName>
    </recommendedName>
</protein>
<reference evidence="1 2" key="1">
    <citation type="submission" date="2019-09" db="EMBL/GenBank/DDBJ databases">
        <title>Screening of Novel Bioactive Compounds from Soil-Associated.</title>
        <authorList>
            <person name="Gong X."/>
        </authorList>
    </citation>
    <scope>NUCLEOTIDE SEQUENCE [LARGE SCALE GENOMIC DNA]</scope>
    <source>
        <strain evidence="1 2">Gxj-6</strain>
    </source>
</reference>
<keyword evidence="2" id="KW-1185">Reference proteome</keyword>
<dbReference type="Proteomes" id="UP000327011">
    <property type="component" value="Unassembled WGS sequence"/>
</dbReference>
<name>A0A5J5JVF3_9ACTN</name>
<dbReference type="AlphaFoldDB" id="A0A5J5JVF3"/>
<organism evidence="1 2">
    <name type="scientific">Microbispora cellulosiformans</name>
    <dbReference type="NCBI Taxonomy" id="2614688"/>
    <lineage>
        <taxon>Bacteria</taxon>
        <taxon>Bacillati</taxon>
        <taxon>Actinomycetota</taxon>
        <taxon>Actinomycetes</taxon>
        <taxon>Streptosporangiales</taxon>
        <taxon>Streptosporangiaceae</taxon>
        <taxon>Microbispora</taxon>
    </lineage>
</organism>
<evidence type="ECO:0000313" key="2">
    <source>
        <dbReference type="Proteomes" id="UP000327011"/>
    </source>
</evidence>
<gene>
    <name evidence="1" type="ORF">F5972_27435</name>
</gene>